<gene>
    <name evidence="1" type="ORF">DNFV4_03384</name>
</gene>
<evidence type="ECO:0000313" key="2">
    <source>
        <dbReference type="Proteomes" id="UP001179121"/>
    </source>
</evidence>
<evidence type="ECO:0000313" key="1">
    <source>
        <dbReference type="EMBL" id="CAI4032954.1"/>
    </source>
</evidence>
<keyword evidence="2" id="KW-1185">Reference proteome</keyword>
<dbReference type="KEGG" id="nti:DNFV4_03384"/>
<dbReference type="Proteomes" id="UP001179121">
    <property type="component" value="Chromosome"/>
</dbReference>
<dbReference type="EMBL" id="OX365700">
    <property type="protein sequence ID" value="CAI4032954.1"/>
    <property type="molecule type" value="Genomic_DNA"/>
</dbReference>
<proteinExistence type="predicted"/>
<sequence length="145" mass="16390">MWKFKKQQRLRIEWQQTGSSSRTCPYASETWSNLVLVMEELRRELFSLGISVSATPVLPQQIGRTIQGLLFNRVPLEALLPELRILGRHCPSCEAQYGESVLCPTVVAEGVEYRSLPPFLLRRAILTSVGMMQPLRPLNLAQPVA</sequence>
<name>A0AA86N1J1_9BACT</name>
<protein>
    <submittedName>
        <fullName evidence="1">Molybdenum cofactor biosysynthesis protein</fullName>
    </submittedName>
</protein>
<dbReference type="AlphaFoldDB" id="A0AA86N1J1"/>
<dbReference type="InterPro" id="IPR021219">
    <property type="entry name" value="DUF2703"/>
</dbReference>
<organism evidence="1 2">
    <name type="scientific">Nitrospira tepida</name>
    <dbReference type="NCBI Taxonomy" id="2973512"/>
    <lineage>
        <taxon>Bacteria</taxon>
        <taxon>Pseudomonadati</taxon>
        <taxon>Nitrospirota</taxon>
        <taxon>Nitrospiria</taxon>
        <taxon>Nitrospirales</taxon>
        <taxon>Nitrospiraceae</taxon>
        <taxon>Nitrospira</taxon>
    </lineage>
</organism>
<reference evidence="1" key="1">
    <citation type="submission" date="2022-10" db="EMBL/GenBank/DDBJ databases">
        <authorList>
            <person name="Koch H."/>
        </authorList>
    </citation>
    <scope>NUCLEOTIDE SEQUENCE</scope>
    <source>
        <strain evidence="1">DNF</strain>
    </source>
</reference>
<accession>A0AA86N1J1</accession>
<dbReference type="Pfam" id="PF10865">
    <property type="entry name" value="DUF2703"/>
    <property type="match status" value="1"/>
</dbReference>
<dbReference type="RefSeq" id="WP_289269743.1">
    <property type="nucleotide sequence ID" value="NZ_OX365700.1"/>
</dbReference>